<evidence type="ECO:0000313" key="3">
    <source>
        <dbReference type="EMBL" id="QTN00486.1"/>
    </source>
</evidence>
<dbReference type="PANTHER" id="PTHR36113:SF6">
    <property type="entry name" value="FOSFOMYCIN RESISTANCE PROTEIN FOSX"/>
    <property type="match status" value="1"/>
</dbReference>
<keyword evidence="4" id="KW-1185">Reference proteome</keyword>
<evidence type="ECO:0000259" key="2">
    <source>
        <dbReference type="PROSITE" id="PS51819"/>
    </source>
</evidence>
<reference evidence="3 4" key="1">
    <citation type="submission" date="2019-12" db="EMBL/GenBank/DDBJ databases">
        <title>The whole genome sequencing of a strain isolated from a Mars analog, Dalangtan Playa.</title>
        <authorList>
            <person name="Huang T."/>
        </authorList>
    </citation>
    <scope>NUCLEOTIDE SEQUENCE [LARGE SCALE GENOMIC DNA]</scope>
    <source>
        <strain evidence="3 4">DP4-553-S</strain>
    </source>
</reference>
<gene>
    <name evidence="3" type="ORF">ERJ70_14970</name>
</gene>
<proteinExistence type="predicted"/>
<keyword evidence="1" id="KW-0479">Metal-binding</keyword>
<dbReference type="SUPFAM" id="SSF54593">
    <property type="entry name" value="Glyoxalase/Bleomycin resistance protein/Dihydroxybiphenyl dioxygenase"/>
    <property type="match status" value="1"/>
</dbReference>
<protein>
    <submittedName>
        <fullName evidence="3">VOC family protein</fullName>
    </submittedName>
</protein>
<dbReference type="PANTHER" id="PTHR36113">
    <property type="entry name" value="LYASE, PUTATIVE-RELATED-RELATED"/>
    <property type="match status" value="1"/>
</dbReference>
<dbReference type="NCBIfam" id="NF008551">
    <property type="entry name" value="PRK11478.1"/>
    <property type="match status" value="1"/>
</dbReference>
<organism evidence="3 4">
    <name type="scientific">Sediminibacillus dalangtanensis</name>
    <dbReference type="NCBI Taxonomy" id="2729421"/>
    <lineage>
        <taxon>Bacteria</taxon>
        <taxon>Bacillati</taxon>
        <taxon>Bacillota</taxon>
        <taxon>Bacilli</taxon>
        <taxon>Bacillales</taxon>
        <taxon>Bacillaceae</taxon>
        <taxon>Sediminibacillus</taxon>
    </lineage>
</organism>
<dbReference type="Pfam" id="PF00903">
    <property type="entry name" value="Glyoxalase"/>
    <property type="match status" value="1"/>
</dbReference>
<name>A0ABX7VXW9_9BACI</name>
<dbReference type="Gene3D" id="3.10.180.10">
    <property type="entry name" value="2,3-Dihydroxybiphenyl 1,2-Dioxygenase, domain 1"/>
    <property type="match status" value="1"/>
</dbReference>
<dbReference type="InterPro" id="IPR051332">
    <property type="entry name" value="Fosfomycin_Res_Enzymes"/>
</dbReference>
<dbReference type="InterPro" id="IPR037523">
    <property type="entry name" value="VOC_core"/>
</dbReference>
<dbReference type="PROSITE" id="PS51819">
    <property type="entry name" value="VOC"/>
    <property type="match status" value="1"/>
</dbReference>
<dbReference type="InterPro" id="IPR029068">
    <property type="entry name" value="Glyas_Bleomycin-R_OHBP_Dase"/>
</dbReference>
<dbReference type="CDD" id="cd08352">
    <property type="entry name" value="VOC_Bs_YwkD_like"/>
    <property type="match status" value="1"/>
</dbReference>
<feature type="domain" description="VOC" evidence="2">
    <location>
        <begin position="4"/>
        <end position="127"/>
    </location>
</feature>
<sequence>MFNRVHHTAIICSDYQQSKNFYTDNLGLEIIKETYQSHRGTYKLDLALNGEYVIELFGFPDAPERPSYPEACGLRHLAFEVDLLESTIEELQAKGIETEKIRIDPSTGKKFTFFTDPDQLPIELYEK</sequence>
<accession>A0ABX7VXW9</accession>
<evidence type="ECO:0000313" key="4">
    <source>
        <dbReference type="Proteomes" id="UP000665043"/>
    </source>
</evidence>
<evidence type="ECO:0000256" key="1">
    <source>
        <dbReference type="ARBA" id="ARBA00022723"/>
    </source>
</evidence>
<dbReference type="Proteomes" id="UP000665043">
    <property type="component" value="Chromosome"/>
</dbReference>
<dbReference type="RefSeq" id="WP_209365620.1">
    <property type="nucleotide sequence ID" value="NZ_CP046956.1"/>
</dbReference>
<dbReference type="InterPro" id="IPR037478">
    <property type="entry name" value="YwkD-like_dom"/>
</dbReference>
<dbReference type="InterPro" id="IPR004360">
    <property type="entry name" value="Glyas_Fos-R_dOase_dom"/>
</dbReference>
<dbReference type="EMBL" id="CP046956">
    <property type="protein sequence ID" value="QTN00486.1"/>
    <property type="molecule type" value="Genomic_DNA"/>
</dbReference>